<dbReference type="EMBL" id="CABPSK010000003">
    <property type="protein sequence ID" value="VVE28653.1"/>
    <property type="molecule type" value="Genomic_DNA"/>
</dbReference>
<dbReference type="RefSeq" id="WP_150680779.1">
    <property type="nucleotide sequence ID" value="NZ_CABPSK010000003.1"/>
</dbReference>
<protein>
    <submittedName>
        <fullName evidence="1">Uncharacterized protein</fullName>
    </submittedName>
</protein>
<dbReference type="AlphaFoldDB" id="A0A5E4WWM9"/>
<sequence>MKYTREQLRSMARTALQARAESDERYLQLVVQLSMQLDMPTDEVEQRIVMLAHDDAKEAA</sequence>
<evidence type="ECO:0000313" key="1">
    <source>
        <dbReference type="EMBL" id="VVE28653.1"/>
    </source>
</evidence>
<name>A0A5E4WWM9_9BURK</name>
<dbReference type="GeneID" id="300405542"/>
<accession>A0A5E4WWM9</accession>
<proteinExistence type="predicted"/>
<reference evidence="1 2" key="1">
    <citation type="submission" date="2019-08" db="EMBL/GenBank/DDBJ databases">
        <authorList>
            <person name="Peeters C."/>
        </authorList>
    </citation>
    <scope>NUCLEOTIDE SEQUENCE [LARGE SCALE GENOMIC DNA]</scope>
    <source>
        <strain evidence="1 2">LMG 31114</strain>
    </source>
</reference>
<dbReference type="Proteomes" id="UP000366945">
    <property type="component" value="Unassembled WGS sequence"/>
</dbReference>
<gene>
    <name evidence="1" type="ORF">PPN31114_03535</name>
</gene>
<organism evidence="1 2">
    <name type="scientific">Pandoraea pneumonica</name>
    <dbReference type="NCBI Taxonomy" id="2508299"/>
    <lineage>
        <taxon>Bacteria</taxon>
        <taxon>Pseudomonadati</taxon>
        <taxon>Pseudomonadota</taxon>
        <taxon>Betaproteobacteria</taxon>
        <taxon>Burkholderiales</taxon>
        <taxon>Burkholderiaceae</taxon>
        <taxon>Pandoraea</taxon>
    </lineage>
</organism>
<evidence type="ECO:0000313" key="2">
    <source>
        <dbReference type="Proteomes" id="UP000366945"/>
    </source>
</evidence>
<keyword evidence="2" id="KW-1185">Reference proteome</keyword>